<evidence type="ECO:0000256" key="1">
    <source>
        <dbReference type="SAM" id="MobiDB-lite"/>
    </source>
</evidence>
<organism evidence="3 4">
    <name type="scientific">Pseudoalteromonas xiamenensis</name>
    <dbReference type="NCBI Taxonomy" id="882626"/>
    <lineage>
        <taxon>Bacteria</taxon>
        <taxon>Pseudomonadati</taxon>
        <taxon>Pseudomonadota</taxon>
        <taxon>Gammaproteobacteria</taxon>
        <taxon>Alteromonadales</taxon>
        <taxon>Pseudoalteromonadaceae</taxon>
        <taxon>Pseudoalteromonas</taxon>
    </lineage>
</organism>
<dbReference type="AlphaFoldDB" id="A0A975DJN4"/>
<feature type="signal peptide" evidence="2">
    <location>
        <begin position="1"/>
        <end position="16"/>
    </location>
</feature>
<sequence length="226" mass="25232">MRFAKRAITVSVLAHACLFWLLARHVVTPQPLHTPKALKTYLVIEPKTPPPPKQPEPLTVEDKAVSKALDTEINKPIDPPITPPAVEESVDKAEPEPAKPSATVVSEPKLLKLSPSSVLERIRQQNAVDNAQPRTTSQSRNTPSRLTVPSEHKDLLTRDKRTVVSKNELWTEFKDGDSCYKVMNMDPNNPPPDGFPKTWTAPVKCKPDAINSAYNEAMNKWLPNKR</sequence>
<feature type="compositionally biased region" description="Polar residues" evidence="1">
    <location>
        <begin position="125"/>
        <end position="147"/>
    </location>
</feature>
<dbReference type="RefSeq" id="WP_208844007.1">
    <property type="nucleotide sequence ID" value="NZ_CP072133.1"/>
</dbReference>
<dbReference type="EMBL" id="CP072133">
    <property type="protein sequence ID" value="QTH72382.1"/>
    <property type="molecule type" value="Genomic_DNA"/>
</dbReference>
<feature type="region of interest" description="Disordered" evidence="1">
    <location>
        <begin position="73"/>
        <end position="108"/>
    </location>
</feature>
<reference evidence="3" key="1">
    <citation type="submission" date="2021-03" db="EMBL/GenBank/DDBJ databases">
        <title>Complete Genome of Pseudoalteromonas xiamenensis STKMTI.2, a new potential marine bacterium producing anti-Vibrio compounds.</title>
        <authorList>
            <person name="Handayani D.P."/>
            <person name="Isnansetyo A."/>
            <person name="Istiqomah I."/>
            <person name="Jumina J."/>
        </authorList>
    </citation>
    <scope>NUCLEOTIDE SEQUENCE</scope>
    <source>
        <strain evidence="3">STKMTI.2</strain>
    </source>
</reference>
<evidence type="ECO:0000256" key="2">
    <source>
        <dbReference type="SAM" id="SignalP"/>
    </source>
</evidence>
<gene>
    <name evidence="3" type="ORF">J5O05_05925</name>
</gene>
<evidence type="ECO:0000313" key="4">
    <source>
        <dbReference type="Proteomes" id="UP000664904"/>
    </source>
</evidence>
<keyword evidence="4" id="KW-1185">Reference proteome</keyword>
<evidence type="ECO:0000313" key="3">
    <source>
        <dbReference type="EMBL" id="QTH72382.1"/>
    </source>
</evidence>
<protein>
    <submittedName>
        <fullName evidence="3">Uncharacterized protein</fullName>
    </submittedName>
</protein>
<dbReference type="KEGG" id="pxi:J5O05_05925"/>
<proteinExistence type="predicted"/>
<feature type="region of interest" description="Disordered" evidence="1">
    <location>
        <begin position="125"/>
        <end position="152"/>
    </location>
</feature>
<name>A0A975DJN4_9GAMM</name>
<keyword evidence="2" id="KW-0732">Signal</keyword>
<dbReference type="Proteomes" id="UP000664904">
    <property type="component" value="Chromosome"/>
</dbReference>
<accession>A0A975DJN4</accession>
<feature type="chain" id="PRO_5037202596" evidence="2">
    <location>
        <begin position="17"/>
        <end position="226"/>
    </location>
</feature>